<proteinExistence type="inferred from homology"/>
<dbReference type="InterPro" id="IPR000701">
    <property type="entry name" value="SuccDH_FuR_B_TM-su"/>
</dbReference>
<dbReference type="PANTHER" id="PTHR10978:SF5">
    <property type="entry name" value="SUCCINATE DEHYDROGENASE CYTOCHROME B560 SUBUNIT, MITOCHONDRIAL"/>
    <property type="match status" value="1"/>
</dbReference>
<dbReference type="SUPFAM" id="SSF81343">
    <property type="entry name" value="Fumarate reductase respiratory complex transmembrane subunits"/>
    <property type="match status" value="1"/>
</dbReference>
<keyword evidence="6 13" id="KW-0812">Transmembrane</keyword>
<evidence type="ECO:0000256" key="12">
    <source>
        <dbReference type="PIRSR" id="PIRSR000178-1"/>
    </source>
</evidence>
<evidence type="ECO:0000256" key="5">
    <source>
        <dbReference type="ARBA" id="ARBA00022617"/>
    </source>
</evidence>
<evidence type="ECO:0000256" key="10">
    <source>
        <dbReference type="ARBA" id="ARBA00023136"/>
    </source>
</evidence>
<dbReference type="GO" id="GO:0005886">
    <property type="term" value="C:plasma membrane"/>
    <property type="evidence" value="ECO:0007669"/>
    <property type="project" value="TreeGrafter"/>
</dbReference>
<dbReference type="GO" id="GO:0006099">
    <property type="term" value="P:tricarboxylic acid cycle"/>
    <property type="evidence" value="ECO:0007669"/>
    <property type="project" value="InterPro"/>
</dbReference>
<dbReference type="HOGENOM" id="CLU_094691_2_0_4"/>
<evidence type="ECO:0000313" key="15">
    <source>
        <dbReference type="Proteomes" id="UP000008291"/>
    </source>
</evidence>
<accession>Q3SJL9</accession>
<dbReference type="PANTHER" id="PTHR10978">
    <property type="entry name" value="SUCCINATE DEHYDROGENASE CYTOCHROME B560 SUBUNIT"/>
    <property type="match status" value="1"/>
</dbReference>
<evidence type="ECO:0000256" key="7">
    <source>
        <dbReference type="ARBA" id="ARBA00022723"/>
    </source>
</evidence>
<dbReference type="GO" id="GO:0009055">
    <property type="term" value="F:electron transfer activity"/>
    <property type="evidence" value="ECO:0007669"/>
    <property type="project" value="InterPro"/>
</dbReference>
<protein>
    <recommendedName>
        <fullName evidence="4">Succinate dehydrogenase cytochrome b556 subunit</fullName>
    </recommendedName>
</protein>
<dbReference type="RefSeq" id="WP_011311694.1">
    <property type="nucleotide sequence ID" value="NC_007404.1"/>
</dbReference>
<keyword evidence="9 12" id="KW-0408">Iron</keyword>
<dbReference type="InterPro" id="IPR018495">
    <property type="entry name" value="Succ_DH_cyt_bsu_CS"/>
</dbReference>
<comment type="similarity">
    <text evidence="3">Belongs to the cytochrome b560 family.</text>
</comment>
<keyword evidence="8 13" id="KW-1133">Transmembrane helix</keyword>
<feature type="transmembrane region" description="Helical" evidence="13">
    <location>
        <begin position="107"/>
        <end position="125"/>
    </location>
</feature>
<evidence type="ECO:0000256" key="6">
    <source>
        <dbReference type="ARBA" id="ARBA00022692"/>
    </source>
</evidence>
<gene>
    <name evidence="14" type="ordered locus">Tbd_1182</name>
</gene>
<dbReference type="AlphaFoldDB" id="Q3SJL9"/>
<evidence type="ECO:0000256" key="2">
    <source>
        <dbReference type="ARBA" id="ARBA00004141"/>
    </source>
</evidence>
<feature type="transmembrane region" description="Helical" evidence="13">
    <location>
        <begin position="21"/>
        <end position="46"/>
    </location>
</feature>
<comment type="function">
    <text evidence="1">Membrane-anchoring subunit of succinate dehydrogenase (SDH).</text>
</comment>
<evidence type="ECO:0000256" key="13">
    <source>
        <dbReference type="SAM" id="Phobius"/>
    </source>
</evidence>
<dbReference type="eggNOG" id="COG2009">
    <property type="taxonomic scope" value="Bacteria"/>
</dbReference>
<dbReference type="InterPro" id="IPR014314">
    <property type="entry name" value="Succ_DH_cytb556"/>
</dbReference>
<dbReference type="PIRSF" id="PIRSF000178">
    <property type="entry name" value="SDH_cyt_b560"/>
    <property type="match status" value="1"/>
</dbReference>
<feature type="transmembrane region" description="Helical" evidence="13">
    <location>
        <begin position="66"/>
        <end position="86"/>
    </location>
</feature>
<comment type="subunit">
    <text evidence="11">Part of an enzyme complex containing four subunits: a flavoprotein, an iron-sulfur protein, plus two membrane-anchoring proteins, SdhC and SdhD. The complex can form homotrimers.</text>
</comment>
<dbReference type="OrthoDB" id="9799441at2"/>
<keyword evidence="7 12" id="KW-0479">Metal-binding</keyword>
<keyword evidence="10 13" id="KW-0472">Membrane</keyword>
<evidence type="ECO:0000256" key="4">
    <source>
        <dbReference type="ARBA" id="ARBA00020076"/>
    </source>
</evidence>
<organism evidence="14 15">
    <name type="scientific">Thiobacillus denitrificans (strain ATCC 25259 / T1)</name>
    <dbReference type="NCBI Taxonomy" id="292415"/>
    <lineage>
        <taxon>Bacteria</taxon>
        <taxon>Pseudomonadati</taxon>
        <taxon>Pseudomonadota</taxon>
        <taxon>Betaproteobacteria</taxon>
        <taxon>Nitrosomonadales</taxon>
        <taxon>Thiobacillaceae</taxon>
        <taxon>Thiobacillus</taxon>
    </lineage>
</organism>
<evidence type="ECO:0000313" key="14">
    <source>
        <dbReference type="EMBL" id="AAZ97135.1"/>
    </source>
</evidence>
<dbReference type="NCBIfam" id="TIGR02970">
    <property type="entry name" value="succ_dehyd_cytB"/>
    <property type="match status" value="1"/>
</dbReference>
<dbReference type="PROSITE" id="PS01000">
    <property type="entry name" value="SDH_CYT_1"/>
    <property type="match status" value="1"/>
</dbReference>
<name>Q3SJL9_THIDA</name>
<keyword evidence="15" id="KW-1185">Reference proteome</keyword>
<reference evidence="14 15" key="1">
    <citation type="journal article" date="2006" name="J. Bacteriol.">
        <title>The genome sequence of the obligately chemolithoautotrophic, facultatively anaerobic bacterium Thiobacillus denitrificans.</title>
        <authorList>
            <person name="Beller H.R."/>
            <person name="Chain P.S."/>
            <person name="Letain T.E."/>
            <person name="Chakicherla A."/>
            <person name="Larimer F.W."/>
            <person name="Richardson P.M."/>
            <person name="Coleman M.A."/>
            <person name="Wood A.P."/>
            <person name="Kelly D.P."/>
        </authorList>
    </citation>
    <scope>NUCLEOTIDE SEQUENCE [LARGE SCALE GENOMIC DNA]</scope>
    <source>
        <strain evidence="14 15">ATCC 25259</strain>
    </source>
</reference>
<evidence type="ECO:0000256" key="8">
    <source>
        <dbReference type="ARBA" id="ARBA00022989"/>
    </source>
</evidence>
<dbReference type="Gene3D" id="1.20.1300.10">
    <property type="entry name" value="Fumarate reductase/succinate dehydrogenase, transmembrane subunit"/>
    <property type="match status" value="1"/>
</dbReference>
<dbReference type="KEGG" id="tbd:Tbd_1182"/>
<evidence type="ECO:0000256" key="9">
    <source>
        <dbReference type="ARBA" id="ARBA00023004"/>
    </source>
</evidence>
<dbReference type="Pfam" id="PF01127">
    <property type="entry name" value="Sdh_cyt"/>
    <property type="match status" value="1"/>
</dbReference>
<feature type="binding site" description="axial binding residue" evidence="12">
    <location>
        <position position="81"/>
    </location>
    <ligand>
        <name>heme</name>
        <dbReference type="ChEBI" id="CHEBI:30413"/>
        <note>ligand shared with second transmembrane subunit</note>
    </ligand>
    <ligandPart>
        <name>Fe</name>
        <dbReference type="ChEBI" id="CHEBI:18248"/>
    </ligandPart>
</feature>
<dbReference type="EMBL" id="CP000116">
    <property type="protein sequence ID" value="AAZ97135.1"/>
    <property type="molecule type" value="Genomic_DNA"/>
</dbReference>
<evidence type="ECO:0000256" key="3">
    <source>
        <dbReference type="ARBA" id="ARBA00007244"/>
    </source>
</evidence>
<comment type="subcellular location">
    <subcellularLocation>
        <location evidence="2">Membrane</location>
        <topology evidence="2">Multi-pass membrane protein</topology>
    </subcellularLocation>
</comment>
<evidence type="ECO:0000256" key="11">
    <source>
        <dbReference type="ARBA" id="ARBA00025912"/>
    </source>
</evidence>
<keyword evidence="5 12" id="KW-0349">Heme</keyword>
<dbReference type="STRING" id="292415.Tbd_1182"/>
<sequence>MKPVPRPVYLDLFRIHLPLPGWVSILHRVSGALLFLALPTGVWLLSVSLSDEAGYRYVSEVFAHPLARTATLVLVWAASHHFFAGLRHLALDVHWGEDLASARRSSLAVMVAAGLATGLAAWRLFG</sequence>
<dbReference type="Proteomes" id="UP000008291">
    <property type="component" value="Chromosome"/>
</dbReference>
<dbReference type="InterPro" id="IPR034804">
    <property type="entry name" value="SQR/QFR_C/D"/>
</dbReference>
<dbReference type="CDD" id="cd03499">
    <property type="entry name" value="SQR_TypeC_SdhC"/>
    <property type="match status" value="1"/>
</dbReference>
<evidence type="ECO:0000256" key="1">
    <source>
        <dbReference type="ARBA" id="ARBA00004050"/>
    </source>
</evidence>
<comment type="cofactor">
    <cofactor evidence="12">
        <name>heme</name>
        <dbReference type="ChEBI" id="CHEBI:30413"/>
    </cofactor>
    <text evidence="12">The heme is bound between the two transmembrane subunits.</text>
</comment>
<dbReference type="GO" id="GO:0046872">
    <property type="term" value="F:metal ion binding"/>
    <property type="evidence" value="ECO:0007669"/>
    <property type="project" value="UniProtKB-KW"/>
</dbReference>